<sequence>MTVDADFDSLSVDSFNHINLIKRGHDNEFRHSG</sequence>
<evidence type="ECO:0000313" key="1">
    <source>
        <dbReference type="EMBL" id="MDQ0175256.1"/>
    </source>
</evidence>
<gene>
    <name evidence="1" type="ORF">J2S08_001090</name>
</gene>
<organism evidence="1 2">
    <name type="scientific">Bacillus chungangensis</name>
    <dbReference type="NCBI Taxonomy" id="587633"/>
    <lineage>
        <taxon>Bacteria</taxon>
        <taxon>Bacillati</taxon>
        <taxon>Bacillota</taxon>
        <taxon>Bacilli</taxon>
        <taxon>Bacillales</taxon>
        <taxon>Bacillaceae</taxon>
        <taxon>Bacillus</taxon>
    </lineage>
</organism>
<reference evidence="1 2" key="1">
    <citation type="submission" date="2023-07" db="EMBL/GenBank/DDBJ databases">
        <title>Genomic Encyclopedia of Type Strains, Phase IV (KMG-IV): sequencing the most valuable type-strain genomes for metagenomic binning, comparative biology and taxonomic classification.</title>
        <authorList>
            <person name="Goeker M."/>
        </authorList>
    </citation>
    <scope>NUCLEOTIDE SEQUENCE [LARGE SCALE GENOMIC DNA]</scope>
    <source>
        <strain evidence="1 2">DSM 23837</strain>
    </source>
</reference>
<accession>A0ABT9WPP1</accession>
<name>A0ABT9WPP1_9BACI</name>
<comment type="caution">
    <text evidence="1">The sequence shown here is derived from an EMBL/GenBank/DDBJ whole genome shotgun (WGS) entry which is preliminary data.</text>
</comment>
<proteinExistence type="predicted"/>
<keyword evidence="2" id="KW-1185">Reference proteome</keyword>
<evidence type="ECO:0000313" key="2">
    <source>
        <dbReference type="Proteomes" id="UP001223586"/>
    </source>
</evidence>
<dbReference type="EMBL" id="JAUSTT010000005">
    <property type="protein sequence ID" value="MDQ0175256.1"/>
    <property type="molecule type" value="Genomic_DNA"/>
</dbReference>
<dbReference type="Proteomes" id="UP001223586">
    <property type="component" value="Unassembled WGS sequence"/>
</dbReference>
<protein>
    <submittedName>
        <fullName evidence="1">Uncharacterized protein</fullName>
    </submittedName>
</protein>